<feature type="transmembrane region" description="Helical" evidence="6">
    <location>
        <begin position="353"/>
        <end position="376"/>
    </location>
</feature>
<evidence type="ECO:0000313" key="7">
    <source>
        <dbReference type="EMBL" id="MDT8837342.1"/>
    </source>
</evidence>
<feature type="transmembrane region" description="Helical" evidence="6">
    <location>
        <begin position="414"/>
        <end position="434"/>
    </location>
</feature>
<proteinExistence type="predicted"/>
<feature type="transmembrane region" description="Helical" evidence="6">
    <location>
        <begin position="47"/>
        <end position="67"/>
    </location>
</feature>
<feature type="transmembrane region" description="Helical" evidence="6">
    <location>
        <begin position="12"/>
        <end position="35"/>
    </location>
</feature>
<gene>
    <name evidence="7" type="ORF">ParKJ_07950</name>
</gene>
<feature type="transmembrane region" description="Helical" evidence="6">
    <location>
        <begin position="385"/>
        <end position="402"/>
    </location>
</feature>
<organism evidence="7 8">
    <name type="scientific">Paraburkholderia fungorum</name>
    <dbReference type="NCBI Taxonomy" id="134537"/>
    <lineage>
        <taxon>Bacteria</taxon>
        <taxon>Pseudomonadati</taxon>
        <taxon>Pseudomonadota</taxon>
        <taxon>Betaproteobacteria</taxon>
        <taxon>Burkholderiales</taxon>
        <taxon>Burkholderiaceae</taxon>
        <taxon>Paraburkholderia</taxon>
    </lineage>
</organism>
<feature type="transmembrane region" description="Helical" evidence="6">
    <location>
        <begin position="79"/>
        <end position="103"/>
    </location>
</feature>
<keyword evidence="4 6" id="KW-1133">Transmembrane helix</keyword>
<feature type="transmembrane region" description="Helical" evidence="6">
    <location>
        <begin position="169"/>
        <end position="188"/>
    </location>
</feature>
<feature type="transmembrane region" description="Helical" evidence="6">
    <location>
        <begin position="220"/>
        <end position="238"/>
    </location>
</feature>
<reference evidence="7" key="1">
    <citation type="submission" date="2022-08" db="EMBL/GenBank/DDBJ databases">
        <authorList>
            <person name="Kim S.-J."/>
        </authorList>
    </citation>
    <scope>NUCLEOTIDE SEQUENCE</scope>
    <source>
        <strain evidence="7">KJ</strain>
    </source>
</reference>
<dbReference type="EMBL" id="JANSLM010000002">
    <property type="protein sequence ID" value="MDT8837342.1"/>
    <property type="molecule type" value="Genomic_DNA"/>
</dbReference>
<evidence type="ECO:0000256" key="1">
    <source>
        <dbReference type="ARBA" id="ARBA00022475"/>
    </source>
</evidence>
<comment type="caution">
    <text evidence="7">The sequence shown here is derived from an EMBL/GenBank/DDBJ whole genome shotgun (WGS) entry which is preliminary data.</text>
</comment>
<name>A0AAP5UUG2_9BURK</name>
<keyword evidence="5 6" id="KW-0472">Membrane</keyword>
<keyword evidence="3 6" id="KW-0812">Transmembrane</keyword>
<dbReference type="Proteomes" id="UP001246473">
    <property type="component" value="Unassembled WGS sequence"/>
</dbReference>
<dbReference type="GO" id="GO:0009246">
    <property type="term" value="P:enterobacterial common antigen biosynthetic process"/>
    <property type="evidence" value="ECO:0007669"/>
    <property type="project" value="InterPro"/>
</dbReference>
<feature type="transmembrane region" description="Helical" evidence="6">
    <location>
        <begin position="195"/>
        <end position="214"/>
    </location>
</feature>
<dbReference type="AlphaFoldDB" id="A0AAP5UUG2"/>
<evidence type="ECO:0000256" key="2">
    <source>
        <dbReference type="ARBA" id="ARBA00022519"/>
    </source>
</evidence>
<accession>A0AAP5UUG2</accession>
<keyword evidence="2" id="KW-0997">Cell inner membrane</keyword>
<evidence type="ECO:0000256" key="4">
    <source>
        <dbReference type="ARBA" id="ARBA00022989"/>
    </source>
</evidence>
<dbReference type="InterPro" id="IPR010691">
    <property type="entry name" value="WzyE"/>
</dbReference>
<evidence type="ECO:0000313" key="8">
    <source>
        <dbReference type="Proteomes" id="UP001246473"/>
    </source>
</evidence>
<feature type="transmembrane region" description="Helical" evidence="6">
    <location>
        <begin position="243"/>
        <end position="263"/>
    </location>
</feature>
<evidence type="ECO:0000256" key="3">
    <source>
        <dbReference type="ARBA" id="ARBA00022692"/>
    </source>
</evidence>
<feature type="transmembrane region" description="Helical" evidence="6">
    <location>
        <begin position="130"/>
        <end position="149"/>
    </location>
</feature>
<evidence type="ECO:0000256" key="6">
    <source>
        <dbReference type="SAM" id="Phobius"/>
    </source>
</evidence>
<evidence type="ECO:0000256" key="5">
    <source>
        <dbReference type="ARBA" id="ARBA00023136"/>
    </source>
</evidence>
<dbReference type="Pfam" id="PF06899">
    <property type="entry name" value="WzyE"/>
    <property type="match status" value="1"/>
</dbReference>
<keyword evidence="1" id="KW-1003">Cell membrane</keyword>
<dbReference type="RefSeq" id="WP_146153261.1">
    <property type="nucleotide sequence ID" value="NZ_CP099625.1"/>
</dbReference>
<sequence>MLRFWRYSACRLTSPSLCLLAMVIFLFFVSTLFLIHFVKAWRGYPGFTFFGIVALYVICISWVPYYVLCNYFLQVGWDYPLSGLEFFCIVATFVVSVQIAMVAKRLLYWRPLMQRVDLLSRFANSLKGRVYFWSGSVVVASCIGGLAMTKGITLSVGNYGTRFESNTDTGGFTILSYTAVSIAVLWFLKRPTWQRMIVSVGAMFAYGIFLFMTLGGARNYLVAAVLPVLLIAYALKVVKEKQLVIFFLAGVGAITALAMVRYGNAFGAGSARLIATYTRDTVFPVESLSRIFNNDQIRFVGFEYFFNQAYAAIPRMFWSGKPIYLDTIAYYFTEKIYGYGKGLVIAPTGIGSLYLMGGWLFVFLGVPLLISLFVLIDRAMFNGKSIFFICLWPSIFFSFFCFRESIELGLYKIIVHAVGTGLIYGLAMAIFIVLPKSRSHQRA</sequence>
<protein>
    <submittedName>
        <fullName evidence="7">WzyE family oligosaccharide polymerase</fullName>
    </submittedName>
</protein>
<dbReference type="GO" id="GO:0016020">
    <property type="term" value="C:membrane"/>
    <property type="evidence" value="ECO:0007669"/>
    <property type="project" value="InterPro"/>
</dbReference>